<protein>
    <submittedName>
        <fullName evidence="1">Uncharacterized protein</fullName>
    </submittedName>
</protein>
<keyword evidence="2" id="KW-1185">Reference proteome</keyword>
<dbReference type="Proteomes" id="UP001189429">
    <property type="component" value="Unassembled WGS sequence"/>
</dbReference>
<comment type="caution">
    <text evidence="1">The sequence shown here is derived from an EMBL/GenBank/DDBJ whole genome shotgun (WGS) entry which is preliminary data.</text>
</comment>
<proteinExistence type="predicted"/>
<name>A0ABN9WPY4_9DINO</name>
<organism evidence="1 2">
    <name type="scientific">Prorocentrum cordatum</name>
    <dbReference type="NCBI Taxonomy" id="2364126"/>
    <lineage>
        <taxon>Eukaryota</taxon>
        <taxon>Sar</taxon>
        <taxon>Alveolata</taxon>
        <taxon>Dinophyceae</taxon>
        <taxon>Prorocentrales</taxon>
        <taxon>Prorocentraceae</taxon>
        <taxon>Prorocentrum</taxon>
    </lineage>
</organism>
<sequence length="116" mass="13759">MKKREHPLLEPGLDMKERLAETVLQLEHERHWRARYETDLSSLRAQRDAEVTDLLANVRKQGEELAWQRQLVRGLQDVRPAVFEKRSCRLLWSARRRAEVSGILTSRSKTTWQLIE</sequence>
<accession>A0ABN9WPY4</accession>
<gene>
    <name evidence="1" type="ORF">PCOR1329_LOCUS69481</name>
</gene>
<evidence type="ECO:0000313" key="1">
    <source>
        <dbReference type="EMBL" id="CAK0888751.1"/>
    </source>
</evidence>
<reference evidence="1" key="1">
    <citation type="submission" date="2023-10" db="EMBL/GenBank/DDBJ databases">
        <authorList>
            <person name="Chen Y."/>
            <person name="Shah S."/>
            <person name="Dougan E. K."/>
            <person name="Thang M."/>
            <person name="Chan C."/>
        </authorList>
    </citation>
    <scope>NUCLEOTIDE SEQUENCE [LARGE SCALE GENOMIC DNA]</scope>
</reference>
<evidence type="ECO:0000313" key="2">
    <source>
        <dbReference type="Proteomes" id="UP001189429"/>
    </source>
</evidence>
<dbReference type="EMBL" id="CAUYUJ010019126">
    <property type="protein sequence ID" value="CAK0888751.1"/>
    <property type="molecule type" value="Genomic_DNA"/>
</dbReference>